<dbReference type="Gene3D" id="1.10.510.10">
    <property type="entry name" value="Transferase(Phosphotransferase) domain 1"/>
    <property type="match status" value="1"/>
</dbReference>
<dbReference type="Pfam" id="PF00069">
    <property type="entry name" value="Pkinase"/>
    <property type="match status" value="1"/>
</dbReference>
<accession>A0ABR2HGH1</accession>
<dbReference type="PROSITE" id="PS00107">
    <property type="entry name" value="PROTEIN_KINASE_ATP"/>
    <property type="match status" value="1"/>
</dbReference>
<proteinExistence type="inferred from homology"/>
<dbReference type="EMBL" id="JAPFFF010000029">
    <property type="protein sequence ID" value="KAK8846114.1"/>
    <property type="molecule type" value="Genomic_DNA"/>
</dbReference>
<sequence>MNNKFLDEIPQDMFYDLKLIGSGSFSDIFSATHVKTNTKVALKISFKTNNEEEMKVIDQEISVNKTLHHPFICKFFTSFETEHLKIIVMEIIEGITALDYVNKTGGLQISEARDIFTQLIIAIEYLHTEVFITHRDLKLENIMIDNYGHIRLIDFGFSSMNTMMTTCCGSIPYCAPEILSGQVYNKESDIWSMGIILYALIDGNLPFFHTNIKVLAEIVCNRDITYSQSFDPIVQDLLNKMLTKAPEQRITIEEIKLHPFVSHEKLLQINYKQLFLPSIPAKQSFPQLYTSDNNLPLMNRPIEKVESSNFVRYSPNLVFAANLTAQRRKSHCVKSSNFPFLLPPPNHEVLHNRITQKIDNVDLLIQNRKNFDYYLNLLIESAIKDNSIKIDHSNQVHFACSPHKSSKIHFSVLNSTYNRRGSHSHAFFNQISKETPIVKPASNQIPINNNNFCEEQ</sequence>
<dbReference type="InterPro" id="IPR000719">
    <property type="entry name" value="Prot_kinase_dom"/>
</dbReference>
<evidence type="ECO:0000256" key="7">
    <source>
        <dbReference type="RuleBase" id="RU000304"/>
    </source>
</evidence>
<dbReference type="SMART" id="SM00220">
    <property type="entry name" value="S_TKc"/>
    <property type="match status" value="1"/>
</dbReference>
<dbReference type="PROSITE" id="PS00108">
    <property type="entry name" value="PROTEIN_KINASE_ST"/>
    <property type="match status" value="1"/>
</dbReference>
<dbReference type="PROSITE" id="PS50011">
    <property type="entry name" value="PROTEIN_KINASE_DOM"/>
    <property type="match status" value="1"/>
</dbReference>
<evidence type="ECO:0000313" key="9">
    <source>
        <dbReference type="EMBL" id="KAK8846114.1"/>
    </source>
</evidence>
<dbReference type="SUPFAM" id="SSF56112">
    <property type="entry name" value="Protein kinase-like (PK-like)"/>
    <property type="match status" value="1"/>
</dbReference>
<dbReference type="InterPro" id="IPR008271">
    <property type="entry name" value="Ser/Thr_kinase_AS"/>
</dbReference>
<reference evidence="9 10" key="1">
    <citation type="submission" date="2024-04" db="EMBL/GenBank/DDBJ databases">
        <title>Tritrichomonas musculus Genome.</title>
        <authorList>
            <person name="Alves-Ferreira E."/>
            <person name="Grigg M."/>
            <person name="Lorenzi H."/>
            <person name="Galac M."/>
        </authorList>
    </citation>
    <scope>NUCLEOTIDE SEQUENCE [LARGE SCALE GENOMIC DNA]</scope>
    <source>
        <strain evidence="9 10">EAF2021</strain>
    </source>
</reference>
<keyword evidence="5 6" id="KW-0067">ATP-binding</keyword>
<dbReference type="PANTHER" id="PTHR24346:SF82">
    <property type="entry name" value="KP78A-RELATED"/>
    <property type="match status" value="1"/>
</dbReference>
<comment type="similarity">
    <text evidence="7">Belongs to the protein kinase superfamily.</text>
</comment>
<evidence type="ECO:0000256" key="5">
    <source>
        <dbReference type="ARBA" id="ARBA00022840"/>
    </source>
</evidence>
<dbReference type="PANTHER" id="PTHR24346">
    <property type="entry name" value="MAP/MICROTUBULE AFFINITY-REGULATING KINASE"/>
    <property type="match status" value="1"/>
</dbReference>
<evidence type="ECO:0000256" key="6">
    <source>
        <dbReference type="PROSITE-ProRule" id="PRU10141"/>
    </source>
</evidence>
<dbReference type="Proteomes" id="UP001470230">
    <property type="component" value="Unassembled WGS sequence"/>
</dbReference>
<dbReference type="InterPro" id="IPR017441">
    <property type="entry name" value="Protein_kinase_ATP_BS"/>
</dbReference>
<feature type="domain" description="Protein kinase" evidence="8">
    <location>
        <begin position="14"/>
        <end position="261"/>
    </location>
</feature>
<evidence type="ECO:0000256" key="3">
    <source>
        <dbReference type="ARBA" id="ARBA00022741"/>
    </source>
</evidence>
<feature type="binding site" evidence="6">
    <location>
        <position position="43"/>
    </location>
    <ligand>
        <name>ATP</name>
        <dbReference type="ChEBI" id="CHEBI:30616"/>
    </ligand>
</feature>
<keyword evidence="1 7" id="KW-0723">Serine/threonine-protein kinase</keyword>
<organism evidence="9 10">
    <name type="scientific">Tritrichomonas musculus</name>
    <dbReference type="NCBI Taxonomy" id="1915356"/>
    <lineage>
        <taxon>Eukaryota</taxon>
        <taxon>Metamonada</taxon>
        <taxon>Parabasalia</taxon>
        <taxon>Tritrichomonadida</taxon>
        <taxon>Tritrichomonadidae</taxon>
        <taxon>Tritrichomonas</taxon>
    </lineage>
</organism>
<keyword evidence="10" id="KW-1185">Reference proteome</keyword>
<keyword evidence="2" id="KW-0808">Transferase</keyword>
<evidence type="ECO:0000256" key="2">
    <source>
        <dbReference type="ARBA" id="ARBA00022679"/>
    </source>
</evidence>
<keyword evidence="4" id="KW-0418">Kinase</keyword>
<keyword evidence="3 6" id="KW-0547">Nucleotide-binding</keyword>
<evidence type="ECO:0000256" key="4">
    <source>
        <dbReference type="ARBA" id="ARBA00022777"/>
    </source>
</evidence>
<protein>
    <recommendedName>
        <fullName evidence="8">Protein kinase domain-containing protein</fullName>
    </recommendedName>
</protein>
<comment type="caution">
    <text evidence="9">The sequence shown here is derived from an EMBL/GenBank/DDBJ whole genome shotgun (WGS) entry which is preliminary data.</text>
</comment>
<dbReference type="InterPro" id="IPR011009">
    <property type="entry name" value="Kinase-like_dom_sf"/>
</dbReference>
<evidence type="ECO:0000313" key="10">
    <source>
        <dbReference type="Proteomes" id="UP001470230"/>
    </source>
</evidence>
<name>A0ABR2HGH1_9EUKA</name>
<evidence type="ECO:0000256" key="1">
    <source>
        <dbReference type="ARBA" id="ARBA00022527"/>
    </source>
</evidence>
<evidence type="ECO:0000259" key="8">
    <source>
        <dbReference type="PROSITE" id="PS50011"/>
    </source>
</evidence>
<gene>
    <name evidence="9" type="ORF">M9Y10_020117</name>
</gene>